<accession>A0AAN9R8Z0</accession>
<comment type="caution">
    <text evidence="1">The sequence shown here is derived from an EMBL/GenBank/DDBJ whole genome shotgun (WGS) entry which is preliminary data.</text>
</comment>
<dbReference type="Proteomes" id="UP001367508">
    <property type="component" value="Unassembled WGS sequence"/>
</dbReference>
<sequence length="75" mass="8649">MLIIIGFLEIVVANKHLRFVTYVFGIANLTLLICEAELISQVLVKFPAQISQIFIAQMFRALWHKIALTCRPQKY</sequence>
<proteinExistence type="predicted"/>
<reference evidence="1 2" key="1">
    <citation type="submission" date="2024-01" db="EMBL/GenBank/DDBJ databases">
        <title>The genomes of 5 underutilized Papilionoideae crops provide insights into root nodulation and disease resistanc.</title>
        <authorList>
            <person name="Jiang F."/>
        </authorList>
    </citation>
    <scope>NUCLEOTIDE SEQUENCE [LARGE SCALE GENOMIC DNA]</scope>
    <source>
        <strain evidence="1">LVBAO_FW01</strain>
        <tissue evidence="1">Leaves</tissue>
    </source>
</reference>
<dbReference type="AlphaFoldDB" id="A0AAN9R8Z0"/>
<dbReference type="EMBL" id="JAYMYQ010000001">
    <property type="protein sequence ID" value="KAK7362224.1"/>
    <property type="molecule type" value="Genomic_DNA"/>
</dbReference>
<evidence type="ECO:0000313" key="1">
    <source>
        <dbReference type="EMBL" id="KAK7362224.1"/>
    </source>
</evidence>
<evidence type="ECO:0000313" key="2">
    <source>
        <dbReference type="Proteomes" id="UP001367508"/>
    </source>
</evidence>
<organism evidence="1 2">
    <name type="scientific">Canavalia gladiata</name>
    <name type="common">Sword bean</name>
    <name type="synonym">Dolichos gladiatus</name>
    <dbReference type="NCBI Taxonomy" id="3824"/>
    <lineage>
        <taxon>Eukaryota</taxon>
        <taxon>Viridiplantae</taxon>
        <taxon>Streptophyta</taxon>
        <taxon>Embryophyta</taxon>
        <taxon>Tracheophyta</taxon>
        <taxon>Spermatophyta</taxon>
        <taxon>Magnoliopsida</taxon>
        <taxon>eudicotyledons</taxon>
        <taxon>Gunneridae</taxon>
        <taxon>Pentapetalae</taxon>
        <taxon>rosids</taxon>
        <taxon>fabids</taxon>
        <taxon>Fabales</taxon>
        <taxon>Fabaceae</taxon>
        <taxon>Papilionoideae</taxon>
        <taxon>50 kb inversion clade</taxon>
        <taxon>NPAAA clade</taxon>
        <taxon>indigoferoid/millettioid clade</taxon>
        <taxon>Phaseoleae</taxon>
        <taxon>Canavalia</taxon>
    </lineage>
</organism>
<protein>
    <submittedName>
        <fullName evidence="1">Uncharacterized protein</fullName>
    </submittedName>
</protein>
<gene>
    <name evidence="1" type="ORF">VNO77_04332</name>
</gene>
<name>A0AAN9R8Z0_CANGL</name>
<keyword evidence="2" id="KW-1185">Reference proteome</keyword>